<gene>
    <name evidence="2" type="ORF">HJG59_015456</name>
</gene>
<accession>A0A7J8D1C6</accession>
<reference evidence="2 3" key="1">
    <citation type="journal article" date="2020" name="Nature">
        <title>Six reference-quality genomes reveal evolution of bat adaptations.</title>
        <authorList>
            <person name="Jebb D."/>
            <person name="Huang Z."/>
            <person name="Pippel M."/>
            <person name="Hughes G.M."/>
            <person name="Lavrichenko K."/>
            <person name="Devanna P."/>
            <person name="Winkler S."/>
            <person name="Jermiin L.S."/>
            <person name="Skirmuntt E.C."/>
            <person name="Katzourakis A."/>
            <person name="Burkitt-Gray L."/>
            <person name="Ray D.A."/>
            <person name="Sullivan K.A.M."/>
            <person name="Roscito J.G."/>
            <person name="Kirilenko B.M."/>
            <person name="Davalos L.M."/>
            <person name="Corthals A.P."/>
            <person name="Power M.L."/>
            <person name="Jones G."/>
            <person name="Ransome R.D."/>
            <person name="Dechmann D.K.N."/>
            <person name="Locatelli A.G."/>
            <person name="Puechmaille S.J."/>
            <person name="Fedrigo O."/>
            <person name="Jarvis E.D."/>
            <person name="Hiller M."/>
            <person name="Vernes S.C."/>
            <person name="Myers E.W."/>
            <person name="Teeling E.C."/>
        </authorList>
    </citation>
    <scope>NUCLEOTIDE SEQUENCE [LARGE SCALE GENOMIC DNA]</scope>
    <source>
        <strain evidence="2">MMolMol1</strain>
        <tissue evidence="2">Muscle</tissue>
    </source>
</reference>
<name>A0A7J8D1C6_MOLMO</name>
<dbReference type="Proteomes" id="UP000550707">
    <property type="component" value="Unassembled WGS sequence"/>
</dbReference>
<dbReference type="AlphaFoldDB" id="A0A7J8D1C6"/>
<feature type="domain" description="DM1" evidence="1">
    <location>
        <begin position="77"/>
        <end position="111"/>
    </location>
</feature>
<organism evidence="2 3">
    <name type="scientific">Molossus molossus</name>
    <name type="common">Pallas' mastiff bat</name>
    <name type="synonym">Vespertilio molossus</name>
    <dbReference type="NCBI Taxonomy" id="27622"/>
    <lineage>
        <taxon>Eukaryota</taxon>
        <taxon>Metazoa</taxon>
        <taxon>Chordata</taxon>
        <taxon>Craniata</taxon>
        <taxon>Vertebrata</taxon>
        <taxon>Euteleostomi</taxon>
        <taxon>Mammalia</taxon>
        <taxon>Eutheria</taxon>
        <taxon>Laurasiatheria</taxon>
        <taxon>Chiroptera</taxon>
        <taxon>Yangochiroptera</taxon>
        <taxon>Molossidae</taxon>
        <taxon>Molossus</taxon>
    </lineage>
</organism>
<evidence type="ECO:0000313" key="2">
    <source>
        <dbReference type="EMBL" id="KAF6416958.1"/>
    </source>
</evidence>
<proteinExistence type="predicted"/>
<dbReference type="InterPro" id="IPR057652">
    <property type="entry name" value="DSRM_RDM1"/>
</dbReference>
<evidence type="ECO:0000313" key="3">
    <source>
        <dbReference type="Proteomes" id="UP000550707"/>
    </source>
</evidence>
<sequence length="182" mass="20437">MAEPLWNAPRTGRNVSHFSEKGVPLPALQRFPEEVTDALQPSATSYLFSQVLQRVNSSPGSRNYTLSAWHSQAYSNSSQCQELASYYFVFNDWSKWIIKRRDLSDLEGTLKTSRWRHFRSGSEAVGSVGGGAAVLRRVLALAGRGLRASWRKVSYLAWKLYGQGEEECLSGFSCEEALRLPN</sequence>
<dbReference type="InParanoid" id="A0A7J8D1C6"/>
<protein>
    <submittedName>
        <fullName evidence="2">RAD52 motif containing 1</fullName>
    </submittedName>
</protein>
<evidence type="ECO:0000259" key="1">
    <source>
        <dbReference type="Pfam" id="PF25517"/>
    </source>
</evidence>
<comment type="caution">
    <text evidence="2">The sequence shown here is derived from an EMBL/GenBank/DDBJ whole genome shotgun (WGS) entry which is preliminary data.</text>
</comment>
<dbReference type="Pfam" id="PF25517">
    <property type="entry name" value="DSRM_RDM1"/>
    <property type="match status" value="1"/>
</dbReference>
<dbReference type="EMBL" id="JACASF010000019">
    <property type="protein sequence ID" value="KAF6416958.1"/>
    <property type="molecule type" value="Genomic_DNA"/>
</dbReference>
<keyword evidence="3" id="KW-1185">Reference proteome</keyword>